<gene>
    <name evidence="10" type="ORF">DVH24_007908</name>
</gene>
<dbReference type="Pfam" id="PF04983">
    <property type="entry name" value="RNA_pol_Rpb1_3"/>
    <property type="match status" value="1"/>
</dbReference>
<comment type="catalytic activity">
    <reaction evidence="8">
        <text>RNA(n) + a ribonucleoside 5'-triphosphate = RNA(n+1) + diphosphate</text>
        <dbReference type="Rhea" id="RHEA:21248"/>
        <dbReference type="Rhea" id="RHEA-COMP:14527"/>
        <dbReference type="Rhea" id="RHEA-COMP:17342"/>
        <dbReference type="ChEBI" id="CHEBI:33019"/>
        <dbReference type="ChEBI" id="CHEBI:61557"/>
        <dbReference type="ChEBI" id="CHEBI:140395"/>
        <dbReference type="EC" id="2.7.7.6"/>
    </reaction>
</comment>
<name>A0A498JI57_MALDO</name>
<evidence type="ECO:0000256" key="7">
    <source>
        <dbReference type="ARBA" id="ARBA00023163"/>
    </source>
</evidence>
<keyword evidence="7" id="KW-0804">Transcription</keyword>
<evidence type="ECO:0000313" key="10">
    <source>
        <dbReference type="EMBL" id="RXH95408.1"/>
    </source>
</evidence>
<dbReference type="Gene3D" id="2.40.40.20">
    <property type="match status" value="1"/>
</dbReference>
<dbReference type="EMBL" id="RDQH01000332">
    <property type="protein sequence ID" value="RXH95408.1"/>
    <property type="molecule type" value="Genomic_DNA"/>
</dbReference>
<evidence type="ECO:0000256" key="4">
    <source>
        <dbReference type="ARBA" id="ARBA00022695"/>
    </source>
</evidence>
<keyword evidence="5" id="KW-0479">Metal-binding</keyword>
<dbReference type="STRING" id="3750.A0A498JI57"/>
<dbReference type="Gene3D" id="3.10.450.40">
    <property type="match status" value="1"/>
</dbReference>
<evidence type="ECO:0000256" key="8">
    <source>
        <dbReference type="ARBA" id="ARBA00048552"/>
    </source>
</evidence>
<dbReference type="PANTHER" id="PTHR19376:SF36">
    <property type="entry name" value="DNA-DIRECTED RNA POLYMERASE IV SUBUNIT 1"/>
    <property type="match status" value="1"/>
</dbReference>
<evidence type="ECO:0000256" key="3">
    <source>
        <dbReference type="ARBA" id="ARBA00022679"/>
    </source>
</evidence>
<dbReference type="PANTHER" id="PTHR19376">
    <property type="entry name" value="DNA-DIRECTED RNA POLYMERASE"/>
    <property type="match status" value="1"/>
</dbReference>
<keyword evidence="2" id="KW-0240">DNA-directed RNA polymerase</keyword>
<evidence type="ECO:0000313" key="11">
    <source>
        <dbReference type="Proteomes" id="UP000290289"/>
    </source>
</evidence>
<dbReference type="InterPro" id="IPR007083">
    <property type="entry name" value="RNA_pol_Rpb1_4"/>
</dbReference>
<dbReference type="Pfam" id="PF05000">
    <property type="entry name" value="RNA_pol_Rpb1_4"/>
    <property type="match status" value="1"/>
</dbReference>
<dbReference type="GO" id="GO:0000428">
    <property type="term" value="C:DNA-directed RNA polymerase complex"/>
    <property type="evidence" value="ECO:0007669"/>
    <property type="project" value="UniProtKB-KW"/>
</dbReference>
<dbReference type="InterPro" id="IPR045867">
    <property type="entry name" value="DNA-dir_RpoC_beta_prime"/>
</dbReference>
<comment type="caution">
    <text evidence="10">The sequence shown here is derived from an EMBL/GenBank/DDBJ whole genome shotgun (WGS) entry which is preliminary data.</text>
</comment>
<dbReference type="InterPro" id="IPR006592">
    <property type="entry name" value="RNA_pol_N"/>
</dbReference>
<dbReference type="InterPro" id="IPR038120">
    <property type="entry name" value="Rpb1_funnel_sf"/>
</dbReference>
<dbReference type="InterPro" id="IPR042102">
    <property type="entry name" value="RNA_pol_Rpb1_3_sf"/>
</dbReference>
<evidence type="ECO:0000256" key="6">
    <source>
        <dbReference type="ARBA" id="ARBA00022833"/>
    </source>
</evidence>
<dbReference type="Proteomes" id="UP000290289">
    <property type="component" value="Chromosome 6"/>
</dbReference>
<evidence type="ECO:0000256" key="2">
    <source>
        <dbReference type="ARBA" id="ARBA00022478"/>
    </source>
</evidence>
<organism evidence="10 11">
    <name type="scientific">Malus domestica</name>
    <name type="common">Apple</name>
    <name type="synonym">Pyrus malus</name>
    <dbReference type="NCBI Taxonomy" id="3750"/>
    <lineage>
        <taxon>Eukaryota</taxon>
        <taxon>Viridiplantae</taxon>
        <taxon>Streptophyta</taxon>
        <taxon>Embryophyta</taxon>
        <taxon>Tracheophyta</taxon>
        <taxon>Spermatophyta</taxon>
        <taxon>Magnoliopsida</taxon>
        <taxon>eudicotyledons</taxon>
        <taxon>Gunneridae</taxon>
        <taxon>Pentapetalae</taxon>
        <taxon>rosids</taxon>
        <taxon>fabids</taxon>
        <taxon>Rosales</taxon>
        <taxon>Rosaceae</taxon>
        <taxon>Amygdaloideae</taxon>
        <taxon>Maleae</taxon>
        <taxon>Malus</taxon>
    </lineage>
</organism>
<evidence type="ECO:0000259" key="9">
    <source>
        <dbReference type="SMART" id="SM00663"/>
    </source>
</evidence>
<accession>A0A498JI57</accession>
<keyword evidence="6" id="KW-0862">Zinc</keyword>
<protein>
    <recommendedName>
        <fullName evidence="1">DNA-directed RNA polymerase</fullName>
        <ecNumber evidence="1">2.7.7.6</ecNumber>
    </recommendedName>
</protein>
<dbReference type="Pfam" id="PF11523">
    <property type="entry name" value="DUF3223"/>
    <property type="match status" value="1"/>
</dbReference>
<dbReference type="InterPro" id="IPR000722">
    <property type="entry name" value="RNA_pol_asu"/>
</dbReference>
<dbReference type="Pfam" id="PF00623">
    <property type="entry name" value="RNA_pol_Rpb1_2"/>
    <property type="match status" value="1"/>
</dbReference>
<dbReference type="GO" id="GO:0006351">
    <property type="term" value="P:DNA-templated transcription"/>
    <property type="evidence" value="ECO:0007669"/>
    <property type="project" value="InterPro"/>
</dbReference>
<sequence>MVSRGYNDCSHGIVMLNGSLLIKLRISEETPINTASEVTDPRFGLPNPSGQCSTCGAVNKLQNCEVTYHLLLRMHQGADSVTVKRKHQERKGCKYCTGSSLSYPRMKFRVSTRELFKRSCIIMEASGILPSDYWDFIPKDAQQDESCTKPNKRILSHVQLNSEKPGNDLIAAQLIKMIVQNHLRTDHCFRTVVVGDANIKLSEIGIPSHIAERMQIAENLNRWNLERLGAICNLRLMYKQVMHVRRKGSIILVRQTDELLMGDTIYRPLSEGDILLINRPPSIHQHSLIALFVKILLAAPVVSINPLCCSPFRGDFDGDCLHGYVPQSAEAKVELSELVALDKQLINVQSGTNLFLNCCPFDPGGWCSLEFCNELPSMAIIKAPSLNSPAWTGKQVFSMLLPSGFDYDFAPDGVCIRNGELLSSEGSSWLRDMSGNLYQSLVKHCQCQVLDFLHAAQEVFCEWLSMMGLTVSLSDLYLASDSCSRNNLMEEIFCGLREAEQLLVDSSRELLMGCAEENQSLVTSDVDYFCHEKQKSAALSQVVHDAFKHVFRDIQNLAYKYVGMDNSLMTMLKAGSKGNMQKLVLHSMCLGLQNSLDPLSFRIPNQLSCAAWNNKKVISSDQKVEGSAECVESYIPSAVVESSFLTGLNPLECFIHSVTSRDSSFSGNADLPGTLTRKLMFFMRDLCTAYDGTVRNAYGNKVVQFSYDISLPDSTSTAHDKSAAACDGVGGEPVGLLSACAISEAAYSALDQAVSLLETSPLLNLKNILECGSKKSSAKQTMSLYLSKKLGRQRHSFKYAALEVKNYLEGLKFSDILLLPQREQKAFQPMGYSLSHSKEIVRRRRLKMRSIVNSLYARCNSVRLELKAILHSLLITSKDRPQLLSATLFATTSIISVLKLNPSRGSLLPHLTWLINGRDCSAAYTCNGDNGTFCITVTMAENNKSSSEQLDKARDLVIPFLLETVVKGLPEVKKVDILWNDQPKLLKVADGLSGELYLKVSMAGKSNKKRLWSMLTDSCIRIMNSLESTCNDIGKKILPEHLILAADCLSSTGEFVVLNAKGTAQQQEHASVSSPFMQACFSTPGACFVKVAKAGALDELPGSLEALAWGKPPPSGTVFLASVQEKQRIMGFNFEAFVPYKLHLELFFAEIMLDFNDEVRLLITSMNIGHLGLNLSKPLYVYDMLGCQVGSIKENEVKVPDAWNNSLNKCGSPYLLQNAKPIGLDKFESISRSVIKKYLKFNDILKWSQTWRHILRTYPVNETLNDEDKSKLMTALYFHPHRMHKMGSGVQDIKVGSHPKHEGARCFMVVRTDGTVEDFSYHKCVMGALEIVAPQRVKSYQSKWFDHGPE</sequence>
<keyword evidence="11" id="KW-1185">Reference proteome</keyword>
<dbReference type="Gene3D" id="3.30.1490.180">
    <property type="entry name" value="RNA polymerase ii"/>
    <property type="match status" value="1"/>
</dbReference>
<dbReference type="SMART" id="SM00663">
    <property type="entry name" value="RPOLA_N"/>
    <property type="match status" value="1"/>
</dbReference>
<feature type="domain" description="RNA polymerase N-terminal" evidence="9">
    <location>
        <begin position="119"/>
        <end position="357"/>
    </location>
</feature>
<reference evidence="10 11" key="1">
    <citation type="submission" date="2018-10" db="EMBL/GenBank/DDBJ databases">
        <title>A high-quality apple genome assembly.</title>
        <authorList>
            <person name="Hu J."/>
        </authorList>
    </citation>
    <scope>NUCLEOTIDE SEQUENCE [LARGE SCALE GENOMIC DNA]</scope>
    <source>
        <strain evidence="11">cv. HFTH1</strain>
        <tissue evidence="10">Young leaf</tissue>
    </source>
</reference>
<dbReference type="GO" id="GO:0003677">
    <property type="term" value="F:DNA binding"/>
    <property type="evidence" value="ECO:0007669"/>
    <property type="project" value="InterPro"/>
</dbReference>
<evidence type="ECO:0000256" key="5">
    <source>
        <dbReference type="ARBA" id="ARBA00022723"/>
    </source>
</evidence>
<dbReference type="InterPro" id="IPR007066">
    <property type="entry name" value="RNA_pol_Rpb1_3"/>
</dbReference>
<keyword evidence="3" id="KW-0808">Transferase</keyword>
<keyword evidence="4" id="KW-0548">Nucleotidyltransferase</keyword>
<dbReference type="Gene3D" id="6.20.50.80">
    <property type="match status" value="1"/>
</dbReference>
<dbReference type="EC" id="2.7.7.6" evidence="1"/>
<dbReference type="Gene3D" id="1.10.132.30">
    <property type="match status" value="1"/>
</dbReference>
<dbReference type="GO" id="GO:0003899">
    <property type="term" value="F:DNA-directed RNA polymerase activity"/>
    <property type="evidence" value="ECO:0007669"/>
    <property type="project" value="UniProtKB-EC"/>
</dbReference>
<proteinExistence type="predicted"/>
<evidence type="ECO:0000256" key="1">
    <source>
        <dbReference type="ARBA" id="ARBA00012418"/>
    </source>
</evidence>
<dbReference type="Gene3D" id="1.10.274.100">
    <property type="entry name" value="RNA polymerase Rpb1, domain 3"/>
    <property type="match status" value="1"/>
</dbReference>
<dbReference type="GO" id="GO:0046872">
    <property type="term" value="F:metal ion binding"/>
    <property type="evidence" value="ECO:0007669"/>
    <property type="project" value="UniProtKB-KW"/>
</dbReference>
<dbReference type="SUPFAM" id="SSF64484">
    <property type="entry name" value="beta and beta-prime subunits of DNA dependent RNA-polymerase"/>
    <property type="match status" value="1"/>
</dbReference>